<keyword evidence="2" id="KW-1185">Reference proteome</keyword>
<name>A0A2Z6PA87_TRISU</name>
<evidence type="ECO:0000313" key="2">
    <source>
        <dbReference type="Proteomes" id="UP000242715"/>
    </source>
</evidence>
<dbReference type="AlphaFoldDB" id="A0A2Z6PA87"/>
<proteinExistence type="predicted"/>
<protein>
    <submittedName>
        <fullName evidence="1">Uncharacterized protein</fullName>
    </submittedName>
</protein>
<reference evidence="2" key="1">
    <citation type="journal article" date="2017" name="Front. Plant Sci.">
        <title>Climate Clever Clovers: New Paradigm to Reduce the Environmental Footprint of Ruminants by Breeding Low Methanogenic Forages Utilizing Haplotype Variation.</title>
        <authorList>
            <person name="Kaur P."/>
            <person name="Appels R."/>
            <person name="Bayer P.E."/>
            <person name="Keeble-Gagnere G."/>
            <person name="Wang J."/>
            <person name="Hirakawa H."/>
            <person name="Shirasawa K."/>
            <person name="Vercoe P."/>
            <person name="Stefanova K."/>
            <person name="Durmic Z."/>
            <person name="Nichols P."/>
            <person name="Revell C."/>
            <person name="Isobe S.N."/>
            <person name="Edwards D."/>
            <person name="Erskine W."/>
        </authorList>
    </citation>
    <scope>NUCLEOTIDE SEQUENCE [LARGE SCALE GENOMIC DNA]</scope>
    <source>
        <strain evidence="2">cv. Daliak</strain>
    </source>
</reference>
<dbReference type="Proteomes" id="UP000242715">
    <property type="component" value="Unassembled WGS sequence"/>
</dbReference>
<dbReference type="EMBL" id="DF974163">
    <property type="protein sequence ID" value="GAU45942.1"/>
    <property type="molecule type" value="Genomic_DNA"/>
</dbReference>
<accession>A0A2Z6PA87</accession>
<sequence length="54" mass="6159">MRRMGWGAGGGWEEPEGGVDASFPGRRVWWQSVVFCWSMLLYKLMWLPNNGVGI</sequence>
<organism evidence="1 2">
    <name type="scientific">Trifolium subterraneum</name>
    <name type="common">Subterranean clover</name>
    <dbReference type="NCBI Taxonomy" id="3900"/>
    <lineage>
        <taxon>Eukaryota</taxon>
        <taxon>Viridiplantae</taxon>
        <taxon>Streptophyta</taxon>
        <taxon>Embryophyta</taxon>
        <taxon>Tracheophyta</taxon>
        <taxon>Spermatophyta</taxon>
        <taxon>Magnoliopsida</taxon>
        <taxon>eudicotyledons</taxon>
        <taxon>Gunneridae</taxon>
        <taxon>Pentapetalae</taxon>
        <taxon>rosids</taxon>
        <taxon>fabids</taxon>
        <taxon>Fabales</taxon>
        <taxon>Fabaceae</taxon>
        <taxon>Papilionoideae</taxon>
        <taxon>50 kb inversion clade</taxon>
        <taxon>NPAAA clade</taxon>
        <taxon>Hologalegina</taxon>
        <taxon>IRL clade</taxon>
        <taxon>Trifolieae</taxon>
        <taxon>Trifolium</taxon>
    </lineage>
</organism>
<evidence type="ECO:0000313" key="1">
    <source>
        <dbReference type="EMBL" id="GAU45942.1"/>
    </source>
</evidence>
<gene>
    <name evidence="1" type="ORF">TSUD_238440</name>
</gene>